<dbReference type="SUPFAM" id="SSF52172">
    <property type="entry name" value="CheY-like"/>
    <property type="match status" value="1"/>
</dbReference>
<keyword evidence="3" id="KW-0805">Transcription regulation</keyword>
<organism evidence="10 11">
    <name type="scientific">Acidocella aquatica</name>
    <dbReference type="NCBI Taxonomy" id="1922313"/>
    <lineage>
        <taxon>Bacteria</taxon>
        <taxon>Pseudomonadati</taxon>
        <taxon>Pseudomonadota</taxon>
        <taxon>Alphaproteobacteria</taxon>
        <taxon>Acetobacterales</taxon>
        <taxon>Acidocellaceae</taxon>
        <taxon>Acidocella</taxon>
    </lineage>
</organism>
<gene>
    <name evidence="10" type="ORF">GCM10010909_04390</name>
</gene>
<dbReference type="Gene3D" id="3.40.50.2300">
    <property type="match status" value="1"/>
</dbReference>
<feature type="coiled-coil region" evidence="7">
    <location>
        <begin position="116"/>
        <end position="143"/>
    </location>
</feature>
<dbReference type="PROSITE" id="PS50921">
    <property type="entry name" value="ANTAR"/>
    <property type="match status" value="1"/>
</dbReference>
<keyword evidence="5" id="KW-0804">Transcription</keyword>
<keyword evidence="7" id="KW-0175">Coiled coil</keyword>
<dbReference type="Gene3D" id="1.10.10.10">
    <property type="entry name" value="Winged helix-like DNA-binding domain superfamily/Winged helix DNA-binding domain"/>
    <property type="match status" value="1"/>
</dbReference>
<evidence type="ECO:0008006" key="12">
    <source>
        <dbReference type="Google" id="ProtNLM"/>
    </source>
</evidence>
<dbReference type="InterPro" id="IPR039420">
    <property type="entry name" value="WalR-like"/>
</dbReference>
<dbReference type="CDD" id="cd00156">
    <property type="entry name" value="REC"/>
    <property type="match status" value="1"/>
</dbReference>
<keyword evidence="2" id="KW-0902">Two-component regulatory system</keyword>
<accession>A0ABQ6A4F9</accession>
<evidence type="ECO:0000256" key="5">
    <source>
        <dbReference type="ARBA" id="ARBA00023163"/>
    </source>
</evidence>
<dbReference type="Proteomes" id="UP001156641">
    <property type="component" value="Unassembled WGS sequence"/>
</dbReference>
<keyword evidence="4" id="KW-0238">DNA-binding</keyword>
<dbReference type="PROSITE" id="PS50110">
    <property type="entry name" value="RESPONSE_REGULATORY"/>
    <property type="match status" value="1"/>
</dbReference>
<evidence type="ECO:0000313" key="11">
    <source>
        <dbReference type="Proteomes" id="UP001156641"/>
    </source>
</evidence>
<dbReference type="InterPro" id="IPR001789">
    <property type="entry name" value="Sig_transdc_resp-reg_receiver"/>
</dbReference>
<dbReference type="EMBL" id="BSOS01000007">
    <property type="protein sequence ID" value="GLR65761.1"/>
    <property type="molecule type" value="Genomic_DNA"/>
</dbReference>
<dbReference type="InterPro" id="IPR008327">
    <property type="entry name" value="Sig_transdc_resp-reg_antiterm"/>
</dbReference>
<dbReference type="PIRSF" id="PIRSF036382">
    <property type="entry name" value="RR_antiterm"/>
    <property type="match status" value="1"/>
</dbReference>
<name>A0ABQ6A4F9_9PROT</name>
<feature type="domain" description="Response regulatory" evidence="8">
    <location>
        <begin position="2"/>
        <end position="117"/>
    </location>
</feature>
<dbReference type="PANTHER" id="PTHR48111">
    <property type="entry name" value="REGULATOR OF RPOS"/>
    <property type="match status" value="1"/>
</dbReference>
<evidence type="ECO:0000313" key="10">
    <source>
        <dbReference type="EMBL" id="GLR65761.1"/>
    </source>
</evidence>
<evidence type="ECO:0000259" key="8">
    <source>
        <dbReference type="PROSITE" id="PS50110"/>
    </source>
</evidence>
<evidence type="ECO:0000256" key="6">
    <source>
        <dbReference type="PROSITE-ProRule" id="PRU00169"/>
    </source>
</evidence>
<dbReference type="InterPro" id="IPR005561">
    <property type="entry name" value="ANTAR"/>
</dbReference>
<dbReference type="Pfam" id="PF03861">
    <property type="entry name" value="ANTAR"/>
    <property type="match status" value="1"/>
</dbReference>
<dbReference type="InterPro" id="IPR011006">
    <property type="entry name" value="CheY-like_superfamily"/>
</dbReference>
<evidence type="ECO:0000256" key="4">
    <source>
        <dbReference type="ARBA" id="ARBA00023125"/>
    </source>
</evidence>
<keyword evidence="1 6" id="KW-0597">Phosphoprotein</keyword>
<evidence type="ECO:0000256" key="3">
    <source>
        <dbReference type="ARBA" id="ARBA00023015"/>
    </source>
</evidence>
<sequence>MKILVADCDGNHARELSAQLKAQDDAFSIILAGPGENLLDAVRRACPDVVIVDMARPDRDGLDSVRALNAQQMVPVLMFIDDDDPQFMEEAIAAGVSSYHVGGVTLPAIKPILRTAMAVFQRMRGLQNQLAEAQEQIEARQTIDAAKRLLMAQDKMSEPAAHRFLQRRAMDQQKKITDIAAALLRGRKTETS</sequence>
<dbReference type="SMART" id="SM01012">
    <property type="entry name" value="ANTAR"/>
    <property type="match status" value="1"/>
</dbReference>
<keyword evidence="11" id="KW-1185">Reference proteome</keyword>
<feature type="domain" description="ANTAR" evidence="9">
    <location>
        <begin position="123"/>
        <end position="184"/>
    </location>
</feature>
<dbReference type="RefSeq" id="WP_284256284.1">
    <property type="nucleotide sequence ID" value="NZ_BSOS01000007.1"/>
</dbReference>
<evidence type="ECO:0000259" key="9">
    <source>
        <dbReference type="PROSITE" id="PS50921"/>
    </source>
</evidence>
<feature type="modified residue" description="4-aspartylphosphate" evidence="6">
    <location>
        <position position="53"/>
    </location>
</feature>
<dbReference type="PANTHER" id="PTHR48111:SF1">
    <property type="entry name" value="TWO-COMPONENT RESPONSE REGULATOR ORR33"/>
    <property type="match status" value="1"/>
</dbReference>
<evidence type="ECO:0000256" key="7">
    <source>
        <dbReference type="SAM" id="Coils"/>
    </source>
</evidence>
<reference evidence="11" key="1">
    <citation type="journal article" date="2019" name="Int. J. Syst. Evol. Microbiol.">
        <title>The Global Catalogue of Microorganisms (GCM) 10K type strain sequencing project: providing services to taxonomists for standard genome sequencing and annotation.</title>
        <authorList>
            <consortium name="The Broad Institute Genomics Platform"/>
            <consortium name="The Broad Institute Genome Sequencing Center for Infectious Disease"/>
            <person name="Wu L."/>
            <person name="Ma J."/>
        </authorList>
    </citation>
    <scope>NUCLEOTIDE SEQUENCE [LARGE SCALE GENOMIC DNA]</scope>
    <source>
        <strain evidence="11">NBRC 112502</strain>
    </source>
</reference>
<protein>
    <recommendedName>
        <fullName evidence="12">Response regulator receiver and ANTAR domain protein</fullName>
    </recommendedName>
</protein>
<dbReference type="InterPro" id="IPR036388">
    <property type="entry name" value="WH-like_DNA-bd_sf"/>
</dbReference>
<comment type="caution">
    <text evidence="10">The sequence shown here is derived from an EMBL/GenBank/DDBJ whole genome shotgun (WGS) entry which is preliminary data.</text>
</comment>
<evidence type="ECO:0000256" key="1">
    <source>
        <dbReference type="ARBA" id="ARBA00022553"/>
    </source>
</evidence>
<proteinExistence type="predicted"/>
<evidence type="ECO:0000256" key="2">
    <source>
        <dbReference type="ARBA" id="ARBA00023012"/>
    </source>
</evidence>
<dbReference type="Pfam" id="PF00072">
    <property type="entry name" value="Response_reg"/>
    <property type="match status" value="1"/>
</dbReference>